<evidence type="ECO:0000256" key="8">
    <source>
        <dbReference type="ARBA" id="ARBA00048027"/>
    </source>
</evidence>
<dbReference type="SUPFAM" id="SSF52540">
    <property type="entry name" value="P-loop containing nucleoside triphosphate hydrolases"/>
    <property type="match status" value="1"/>
</dbReference>
<dbReference type="HAMAP" id="MF_00920">
    <property type="entry name" value="FtsY"/>
    <property type="match status" value="1"/>
</dbReference>
<proteinExistence type="inferred from homology"/>
<evidence type="ECO:0000256" key="5">
    <source>
        <dbReference type="ARBA" id="ARBA00023134"/>
    </source>
</evidence>
<protein>
    <recommendedName>
        <fullName evidence="9">Signal recognition particle receptor FtsY</fullName>
        <shortName evidence="9">SRP receptor</shortName>
        <ecNumber evidence="9">3.6.5.4</ecNumber>
    </recommendedName>
</protein>
<keyword evidence="4 9" id="KW-0378">Hydrolase</keyword>
<dbReference type="CDD" id="cd17874">
    <property type="entry name" value="FtsY"/>
    <property type="match status" value="1"/>
</dbReference>
<comment type="catalytic activity">
    <reaction evidence="8 9">
        <text>GTP + H2O = GDP + phosphate + H(+)</text>
        <dbReference type="Rhea" id="RHEA:19669"/>
        <dbReference type="ChEBI" id="CHEBI:15377"/>
        <dbReference type="ChEBI" id="CHEBI:15378"/>
        <dbReference type="ChEBI" id="CHEBI:37565"/>
        <dbReference type="ChEBI" id="CHEBI:43474"/>
        <dbReference type="ChEBI" id="CHEBI:58189"/>
        <dbReference type="EC" id="3.6.5.4"/>
    </reaction>
</comment>
<organism evidence="11 12">
    <name type="scientific">Ferviditalea candida</name>
    <dbReference type="NCBI Taxonomy" id="3108399"/>
    <lineage>
        <taxon>Bacteria</taxon>
        <taxon>Bacillati</taxon>
        <taxon>Bacillota</taxon>
        <taxon>Bacilli</taxon>
        <taxon>Bacillales</taxon>
        <taxon>Paenibacillaceae</taxon>
        <taxon>Ferviditalea</taxon>
    </lineage>
</organism>
<dbReference type="InterPro" id="IPR036225">
    <property type="entry name" value="SRP/SRP_N"/>
</dbReference>
<dbReference type="RefSeq" id="WP_371753309.1">
    <property type="nucleotide sequence ID" value="NZ_JAYJLD010000006.1"/>
</dbReference>
<dbReference type="InterPro" id="IPR013822">
    <property type="entry name" value="Signal_recog_particl_SRP54_hlx"/>
</dbReference>
<dbReference type="InterPro" id="IPR003593">
    <property type="entry name" value="AAA+_ATPase"/>
</dbReference>
<gene>
    <name evidence="9 11" type="primary">ftsY</name>
    <name evidence="11" type="ORF">VF724_05915</name>
</gene>
<comment type="subcellular location">
    <subcellularLocation>
        <location evidence="9">Cell membrane</location>
        <topology evidence="9">Peripheral membrane protein</topology>
        <orientation evidence="9">Cytoplasmic side</orientation>
    </subcellularLocation>
    <subcellularLocation>
        <location evidence="9">Cytoplasm</location>
    </subcellularLocation>
</comment>
<keyword evidence="7 9" id="KW-0675">Receptor</keyword>
<keyword evidence="3 9" id="KW-0547">Nucleotide-binding</keyword>
<dbReference type="Pfam" id="PF02881">
    <property type="entry name" value="SRP54_N"/>
    <property type="match status" value="1"/>
</dbReference>
<dbReference type="Gene3D" id="1.20.120.140">
    <property type="entry name" value="Signal recognition particle SRP54, nucleotide-binding domain"/>
    <property type="match status" value="1"/>
</dbReference>
<name>A0ABU5ZG35_9BACL</name>
<dbReference type="SMART" id="SM00962">
    <property type="entry name" value="SRP54"/>
    <property type="match status" value="1"/>
</dbReference>
<feature type="binding site" evidence="9">
    <location>
        <begin position="271"/>
        <end position="274"/>
    </location>
    <ligand>
        <name>GTP</name>
        <dbReference type="ChEBI" id="CHEBI:37565"/>
    </ligand>
</feature>
<keyword evidence="2 9" id="KW-0963">Cytoplasm</keyword>
<comment type="similarity">
    <text evidence="9">Belongs to the GTP-binding SRP family. FtsY subfamily.</text>
</comment>
<dbReference type="SUPFAM" id="SSF47364">
    <property type="entry name" value="Domain of the SRP/SRP receptor G-proteins"/>
    <property type="match status" value="1"/>
</dbReference>
<keyword evidence="6 9" id="KW-0472">Membrane</keyword>
<feature type="binding site" evidence="9">
    <location>
        <begin position="125"/>
        <end position="132"/>
    </location>
    <ligand>
        <name>GTP</name>
        <dbReference type="ChEBI" id="CHEBI:37565"/>
    </ligand>
</feature>
<evidence type="ECO:0000313" key="12">
    <source>
        <dbReference type="Proteomes" id="UP001310386"/>
    </source>
</evidence>
<feature type="domain" description="SRP54-type proteins GTP-binding" evidence="10">
    <location>
        <begin position="292"/>
        <end position="305"/>
    </location>
</feature>
<dbReference type="EC" id="3.6.5.4" evidence="9"/>
<evidence type="ECO:0000256" key="2">
    <source>
        <dbReference type="ARBA" id="ARBA00022490"/>
    </source>
</evidence>
<evidence type="ECO:0000256" key="6">
    <source>
        <dbReference type="ARBA" id="ARBA00023136"/>
    </source>
</evidence>
<dbReference type="NCBIfam" id="TIGR00064">
    <property type="entry name" value="ftsY"/>
    <property type="match status" value="1"/>
</dbReference>
<dbReference type="PANTHER" id="PTHR43134">
    <property type="entry name" value="SIGNAL RECOGNITION PARTICLE RECEPTOR SUBUNIT ALPHA"/>
    <property type="match status" value="1"/>
</dbReference>
<comment type="caution">
    <text evidence="11">The sequence shown here is derived from an EMBL/GenBank/DDBJ whole genome shotgun (WGS) entry which is preliminary data.</text>
</comment>
<dbReference type="EMBL" id="JAYJLD010000006">
    <property type="protein sequence ID" value="MEB3101197.1"/>
    <property type="molecule type" value="Genomic_DNA"/>
</dbReference>
<evidence type="ECO:0000256" key="1">
    <source>
        <dbReference type="ARBA" id="ARBA00022475"/>
    </source>
</evidence>
<keyword evidence="1 9" id="KW-1003">Cell membrane</keyword>
<keyword evidence="5 9" id="KW-0342">GTP-binding</keyword>
<evidence type="ECO:0000259" key="10">
    <source>
        <dbReference type="PROSITE" id="PS00300"/>
    </source>
</evidence>
<evidence type="ECO:0000256" key="4">
    <source>
        <dbReference type="ARBA" id="ARBA00022801"/>
    </source>
</evidence>
<comment type="function">
    <text evidence="9">Involved in targeting and insertion of nascent membrane proteins into the cytoplasmic membrane. Acts as a receptor for the complex formed by the signal recognition particle (SRP) and the ribosome-nascent chain (RNC).</text>
</comment>
<dbReference type="Pfam" id="PF00448">
    <property type="entry name" value="SRP54"/>
    <property type="match status" value="1"/>
</dbReference>
<comment type="subunit">
    <text evidence="9">Part of the signal recognition particle protein translocation system, which is composed of SRP and FtsY.</text>
</comment>
<dbReference type="InterPro" id="IPR004390">
    <property type="entry name" value="SR_rcpt_FtsY"/>
</dbReference>
<reference evidence="11" key="1">
    <citation type="submission" date="2023-12" db="EMBL/GenBank/DDBJ databases">
        <title>Fervidustalea candida gen. nov., sp. nov., a novel member of the family Paenibacillaceae isolated from a geothermal area.</title>
        <authorList>
            <person name="Li W.-J."/>
            <person name="Jiao J.-Y."/>
            <person name="Chen Y."/>
        </authorList>
    </citation>
    <scope>NUCLEOTIDE SEQUENCE</scope>
    <source>
        <strain evidence="11">SYSU GA230002</strain>
    </source>
</reference>
<sequence length="334" mass="36853">MNFFKKLKEGLTAKTDAVTQKFKDGLSKTRNAFVERVEELILRRKKIDEAFYEELEEILIGADVGVSTVMDLIDELRDEVKKRKIEDAAQLQPVLAEKLNGLLQGEEDSSLKMADKGLTVYLFVGVNGVGKTTSIGKLAHRFKQQGKKVLLAAGDTFRAGAIEQLEVWGQRVGVDVIKQQAGSDPAAVIFDAIQAALTREVDILLCDTAGRLQNKTNLMEELNKIFRVIRREISDAPHEVLLVVDATTGQNALNQAKMFGEKTGVTGLILTKLDGTAKGGIAIAIRQELKLPVKFVGLGEKMDDLEEFDSERFVQALFADWAEAEPADSEHSDH</sequence>
<accession>A0ABU5ZG35</accession>
<evidence type="ECO:0000256" key="7">
    <source>
        <dbReference type="ARBA" id="ARBA00023170"/>
    </source>
</evidence>
<evidence type="ECO:0000313" key="11">
    <source>
        <dbReference type="EMBL" id="MEB3101197.1"/>
    </source>
</evidence>
<feature type="binding site" evidence="9">
    <location>
        <begin position="207"/>
        <end position="211"/>
    </location>
    <ligand>
        <name>GTP</name>
        <dbReference type="ChEBI" id="CHEBI:37565"/>
    </ligand>
</feature>
<keyword evidence="12" id="KW-1185">Reference proteome</keyword>
<dbReference type="InterPro" id="IPR000897">
    <property type="entry name" value="SRP54_GTPase_dom"/>
</dbReference>
<dbReference type="InterPro" id="IPR042101">
    <property type="entry name" value="SRP54_N_sf"/>
</dbReference>
<evidence type="ECO:0000256" key="9">
    <source>
        <dbReference type="HAMAP-Rule" id="MF_00920"/>
    </source>
</evidence>
<dbReference type="SMART" id="SM00382">
    <property type="entry name" value="AAA"/>
    <property type="match status" value="1"/>
</dbReference>
<dbReference type="PANTHER" id="PTHR43134:SF1">
    <property type="entry name" value="SIGNAL RECOGNITION PARTICLE RECEPTOR SUBUNIT ALPHA"/>
    <property type="match status" value="1"/>
</dbReference>
<dbReference type="Proteomes" id="UP001310386">
    <property type="component" value="Unassembled WGS sequence"/>
</dbReference>
<dbReference type="PROSITE" id="PS00300">
    <property type="entry name" value="SRP54"/>
    <property type="match status" value="1"/>
</dbReference>
<dbReference type="Gene3D" id="3.40.50.300">
    <property type="entry name" value="P-loop containing nucleotide triphosphate hydrolases"/>
    <property type="match status" value="1"/>
</dbReference>
<dbReference type="InterPro" id="IPR027417">
    <property type="entry name" value="P-loop_NTPase"/>
</dbReference>
<dbReference type="SMART" id="SM00963">
    <property type="entry name" value="SRP54_N"/>
    <property type="match status" value="1"/>
</dbReference>
<evidence type="ECO:0000256" key="3">
    <source>
        <dbReference type="ARBA" id="ARBA00022741"/>
    </source>
</evidence>